<proteinExistence type="predicted"/>
<dbReference type="SUPFAM" id="SSF55961">
    <property type="entry name" value="Bet v1-like"/>
    <property type="match status" value="1"/>
</dbReference>
<keyword evidence="2" id="KW-1185">Reference proteome</keyword>
<comment type="caution">
    <text evidence="1">The sequence shown here is derived from an EMBL/GenBank/DDBJ whole genome shotgun (WGS) entry which is preliminary data.</text>
</comment>
<dbReference type="InterPro" id="IPR023393">
    <property type="entry name" value="START-like_dom_sf"/>
</dbReference>
<dbReference type="EMBL" id="JACHJS010000001">
    <property type="protein sequence ID" value="MBB4964354.1"/>
    <property type="molecule type" value="Genomic_DNA"/>
</dbReference>
<dbReference type="Proteomes" id="UP000542674">
    <property type="component" value="Unassembled WGS sequence"/>
</dbReference>
<evidence type="ECO:0008006" key="3">
    <source>
        <dbReference type="Google" id="ProtNLM"/>
    </source>
</evidence>
<organism evidence="1 2">
    <name type="scientific">Saccharothrix violaceirubra</name>
    <dbReference type="NCBI Taxonomy" id="413306"/>
    <lineage>
        <taxon>Bacteria</taxon>
        <taxon>Bacillati</taxon>
        <taxon>Actinomycetota</taxon>
        <taxon>Actinomycetes</taxon>
        <taxon>Pseudonocardiales</taxon>
        <taxon>Pseudonocardiaceae</taxon>
        <taxon>Saccharothrix</taxon>
    </lineage>
</organism>
<dbReference type="Gene3D" id="3.30.530.20">
    <property type="match status" value="1"/>
</dbReference>
<evidence type="ECO:0000313" key="1">
    <source>
        <dbReference type="EMBL" id="MBB4964354.1"/>
    </source>
</evidence>
<dbReference type="AlphaFoldDB" id="A0A7W7WUK0"/>
<reference evidence="1 2" key="1">
    <citation type="submission" date="2020-08" db="EMBL/GenBank/DDBJ databases">
        <title>Sequencing the genomes of 1000 actinobacteria strains.</title>
        <authorList>
            <person name="Klenk H.-P."/>
        </authorList>
    </citation>
    <scope>NUCLEOTIDE SEQUENCE [LARGE SCALE GENOMIC DNA]</scope>
    <source>
        <strain evidence="1 2">DSM 45084</strain>
    </source>
</reference>
<gene>
    <name evidence="1" type="ORF">F4559_001713</name>
</gene>
<protein>
    <recommendedName>
        <fullName evidence="3">Polyketide cyclase/dehydrase/lipid transport protein</fullName>
    </recommendedName>
</protein>
<sequence length="131" mass="14847">MLADLARYPLWWREVRAAEQVGERAARLRCRSLLPYDLVFETHHDTRDRVAGVLKARLVGDLDGTAAWRIRPSGTGTLLRYEQEVTVTKPLLRRLALVARPALVANHGLMMRSGNRGLRTYLAGYQAGRRP</sequence>
<name>A0A7W7WUK0_9PSEU</name>
<evidence type="ECO:0000313" key="2">
    <source>
        <dbReference type="Proteomes" id="UP000542674"/>
    </source>
</evidence>
<accession>A0A7W7WUK0</accession>
<dbReference type="RefSeq" id="WP_312865529.1">
    <property type="nucleotide sequence ID" value="NZ_BAABAI010000027.1"/>
</dbReference>